<feature type="transmembrane region" description="Helical" evidence="1">
    <location>
        <begin position="509"/>
        <end position="530"/>
    </location>
</feature>
<reference evidence="3 4" key="1">
    <citation type="submission" date="2012-01" db="EMBL/GenBank/DDBJ databases">
        <title>Improved High-Quality Draft sequence of Metallosphaera yellowstonensis MK1.</title>
        <authorList>
            <consortium name="US DOE Joint Genome Institute"/>
            <person name="Lucas S."/>
            <person name="Han J."/>
            <person name="Cheng J.-F."/>
            <person name="Goodwin L."/>
            <person name="Pitluck S."/>
            <person name="Peters L."/>
            <person name="Teshima H."/>
            <person name="Detter J.C."/>
            <person name="Han C."/>
            <person name="Tapia R."/>
            <person name="Land M."/>
            <person name="Hauser L."/>
            <person name="Kyrpides N."/>
            <person name="Kozubal M."/>
            <person name="Macur R.E."/>
            <person name="Jay Z."/>
            <person name="Inskeep W."/>
            <person name="Woyke T."/>
        </authorList>
    </citation>
    <scope>NUCLEOTIDE SEQUENCE [LARGE SCALE GENOMIC DNA]</scope>
    <source>
        <strain evidence="3 4">MK1</strain>
    </source>
</reference>
<keyword evidence="4" id="KW-1185">Reference proteome</keyword>
<dbReference type="Pfam" id="PF09843">
    <property type="entry name" value="DUF2070"/>
    <property type="match status" value="1"/>
</dbReference>
<dbReference type="EMBL" id="JH597761">
    <property type="protein sequence ID" value="EHP70692.1"/>
    <property type="molecule type" value="Genomic_DNA"/>
</dbReference>
<dbReference type="HOGENOM" id="CLU_511562_0_0_2"/>
<organism evidence="3 4">
    <name type="scientific">Metallosphaera yellowstonensis MK1</name>
    <dbReference type="NCBI Taxonomy" id="671065"/>
    <lineage>
        <taxon>Archaea</taxon>
        <taxon>Thermoproteota</taxon>
        <taxon>Thermoprotei</taxon>
        <taxon>Sulfolobales</taxon>
        <taxon>Sulfolobaceae</taxon>
        <taxon>Metallosphaera</taxon>
    </lineage>
</organism>
<gene>
    <name evidence="3" type="ORF">MetMK1DRAFT_00011950</name>
</gene>
<feature type="transmembrane region" description="Helical" evidence="1">
    <location>
        <begin position="137"/>
        <end position="154"/>
    </location>
</feature>
<evidence type="ECO:0000313" key="3">
    <source>
        <dbReference type="EMBL" id="EHP70692.1"/>
    </source>
</evidence>
<evidence type="ECO:0000259" key="2">
    <source>
        <dbReference type="Pfam" id="PF09843"/>
    </source>
</evidence>
<evidence type="ECO:0000313" key="4">
    <source>
        <dbReference type="Proteomes" id="UP000003980"/>
    </source>
</evidence>
<keyword evidence="1" id="KW-0812">Transmembrane</keyword>
<sequence length="532" mass="59637">MDSEKLTRSYYSKLIRLPSTQNLVLWVSGESFLAILRSFSDGLSYILGFVIYAGLSLLAFRKRIRTSLFLTGLFGILYLLLSFFPATLPYSFGLFSPLVAYTLVIDYGEKASTVISVFTGLIPGYTLVGLSLDIPLLVFYLLVGAFSFVYFDFINRQGTKITGFPSLNIVRPFLKAFSYRREDELEAFLERISTGFQTSVLSLKLGEVVLLVPRIHYGMYGRVGSSGFIYQLEDLLKDKILVFHGPGSHELDIPSSRESMKVAQAIASGLNDGWTPLKFQGLRIFNESQFVFTSLIFDKISLSFAERPGKGIDDLPGNLWDESLITGNFIVDCHNESLKEEIGHKDEIVLKSFLSKKLILDEKELQVGYGETRIGANCEGVCDNRVKALVIGDGAKRILVLYVYANNADEETSRKARELFKDKFDRVILVTPDDHSCTASVWGNLYSPARPCNAMLEAFKEATEMALSNIKKVEASYKIITIKTKIIGKFVSVMVQGLEQVGNTAMKTFWIPIIFPYFLLFLILLGHGLFKI</sequence>
<feature type="transmembrane region" description="Helical" evidence="1">
    <location>
        <begin position="67"/>
        <end position="84"/>
    </location>
</feature>
<feature type="domain" description="DUF2070" evidence="2">
    <location>
        <begin position="8"/>
        <end position="519"/>
    </location>
</feature>
<dbReference type="InterPro" id="IPR019204">
    <property type="entry name" value="DUF2070_membrane"/>
</dbReference>
<dbReference type="Proteomes" id="UP000003980">
    <property type="component" value="Unassembled WGS sequence"/>
</dbReference>
<feature type="transmembrane region" description="Helical" evidence="1">
    <location>
        <begin position="42"/>
        <end position="60"/>
    </location>
</feature>
<name>H2C371_9CREN</name>
<dbReference type="STRING" id="671065.MetMK1DRAFT_00011950"/>
<protein>
    <submittedName>
        <fullName evidence="3">Putative membrane protein</fullName>
    </submittedName>
</protein>
<dbReference type="eggNOG" id="arCOG04351">
    <property type="taxonomic scope" value="Archaea"/>
</dbReference>
<dbReference type="AlphaFoldDB" id="H2C371"/>
<dbReference type="RefSeq" id="WP_009071480.1">
    <property type="nucleotide sequence ID" value="NZ_JH597761.1"/>
</dbReference>
<dbReference type="OrthoDB" id="8914at2157"/>
<keyword evidence="1" id="KW-0472">Membrane</keyword>
<accession>H2C371</accession>
<proteinExistence type="predicted"/>
<evidence type="ECO:0000256" key="1">
    <source>
        <dbReference type="SAM" id="Phobius"/>
    </source>
</evidence>
<keyword evidence="1" id="KW-1133">Transmembrane helix</keyword>